<dbReference type="EMBL" id="GBIH01002127">
    <property type="protein sequence ID" value="JAC92583.1"/>
    <property type="molecule type" value="mRNA"/>
</dbReference>
<sequence>MRSSFIFCLLAMYYIASAYATNCWDIWGVPCLNFCEDDQEGTKLTPKSNGTQCKKHGGHLGRCNNGQCE</sequence>
<protein>
    <submittedName>
        <fullName evidence="2">Putative salivary secreted protein</fullName>
    </submittedName>
</protein>
<reference evidence="2" key="1">
    <citation type="journal article" date="2015" name="PLoS Negl. Trop. Dis.">
        <title>Deep Sequencing Analysis of the Ixodes ricinus Haemocytome.</title>
        <authorList>
            <person name="Kotsyfakis M."/>
            <person name="Kopacek P."/>
            <person name="Franta Z."/>
            <person name="Pedra J.H."/>
            <person name="Ribeiro J.M."/>
        </authorList>
    </citation>
    <scope>NUCLEOTIDE SEQUENCE</scope>
</reference>
<feature type="chain" id="PRO_5001867144" evidence="1">
    <location>
        <begin position="21"/>
        <end position="69"/>
    </location>
</feature>
<evidence type="ECO:0000313" key="2">
    <source>
        <dbReference type="EMBL" id="JAC92583.1"/>
    </source>
</evidence>
<accession>A0A090XEB6</accession>
<evidence type="ECO:0000256" key="1">
    <source>
        <dbReference type="SAM" id="SignalP"/>
    </source>
</evidence>
<proteinExistence type="evidence at transcript level"/>
<name>A0A090XEB6_IXORI</name>
<feature type="signal peptide" evidence="1">
    <location>
        <begin position="1"/>
        <end position="20"/>
    </location>
</feature>
<keyword evidence="1" id="KW-0732">Signal</keyword>
<organism evidence="2">
    <name type="scientific">Ixodes ricinus</name>
    <name type="common">Common tick</name>
    <name type="synonym">Acarus ricinus</name>
    <dbReference type="NCBI Taxonomy" id="34613"/>
    <lineage>
        <taxon>Eukaryota</taxon>
        <taxon>Metazoa</taxon>
        <taxon>Ecdysozoa</taxon>
        <taxon>Arthropoda</taxon>
        <taxon>Chelicerata</taxon>
        <taxon>Arachnida</taxon>
        <taxon>Acari</taxon>
        <taxon>Parasitiformes</taxon>
        <taxon>Ixodida</taxon>
        <taxon>Ixodoidea</taxon>
        <taxon>Ixodidae</taxon>
        <taxon>Ixodinae</taxon>
        <taxon>Ixodes</taxon>
    </lineage>
</organism>
<dbReference type="AlphaFoldDB" id="A0A090XEB6"/>